<dbReference type="AlphaFoldDB" id="A0AAV4XUK2"/>
<keyword evidence="2" id="KW-1185">Reference proteome</keyword>
<accession>A0AAV4XUK2</accession>
<dbReference type="Proteomes" id="UP001054945">
    <property type="component" value="Unassembled WGS sequence"/>
</dbReference>
<evidence type="ECO:0000313" key="1">
    <source>
        <dbReference type="EMBL" id="GIY98003.1"/>
    </source>
</evidence>
<protein>
    <submittedName>
        <fullName evidence="1">Uncharacterized protein</fullName>
    </submittedName>
</protein>
<comment type="caution">
    <text evidence="1">The sequence shown here is derived from an EMBL/GenBank/DDBJ whole genome shotgun (WGS) entry which is preliminary data.</text>
</comment>
<gene>
    <name evidence="1" type="ORF">CEXT_622961</name>
</gene>
<dbReference type="EMBL" id="BPLR01000868">
    <property type="protein sequence ID" value="GIY98003.1"/>
    <property type="molecule type" value="Genomic_DNA"/>
</dbReference>
<name>A0AAV4XUK2_CAEEX</name>
<sequence>MASRFKCGKQGAPFLPQSFESKLFISEAKSLNSIPTPARNNSSVLTGIDSNTRKAFRCTGSQGNIWHVLGKLCRNLPNSVQGMHSR</sequence>
<organism evidence="1 2">
    <name type="scientific">Caerostris extrusa</name>
    <name type="common">Bark spider</name>
    <name type="synonym">Caerostris bankana</name>
    <dbReference type="NCBI Taxonomy" id="172846"/>
    <lineage>
        <taxon>Eukaryota</taxon>
        <taxon>Metazoa</taxon>
        <taxon>Ecdysozoa</taxon>
        <taxon>Arthropoda</taxon>
        <taxon>Chelicerata</taxon>
        <taxon>Arachnida</taxon>
        <taxon>Araneae</taxon>
        <taxon>Araneomorphae</taxon>
        <taxon>Entelegynae</taxon>
        <taxon>Araneoidea</taxon>
        <taxon>Araneidae</taxon>
        <taxon>Caerostris</taxon>
    </lineage>
</organism>
<reference evidence="1 2" key="1">
    <citation type="submission" date="2021-06" db="EMBL/GenBank/DDBJ databases">
        <title>Caerostris extrusa draft genome.</title>
        <authorList>
            <person name="Kono N."/>
            <person name="Arakawa K."/>
        </authorList>
    </citation>
    <scope>NUCLEOTIDE SEQUENCE [LARGE SCALE GENOMIC DNA]</scope>
</reference>
<evidence type="ECO:0000313" key="2">
    <source>
        <dbReference type="Proteomes" id="UP001054945"/>
    </source>
</evidence>
<proteinExistence type="predicted"/>